<dbReference type="InterPro" id="IPR013974">
    <property type="entry name" value="SAF"/>
</dbReference>
<proteinExistence type="predicted"/>
<keyword evidence="2" id="KW-0966">Cell projection</keyword>
<evidence type="ECO:0000313" key="2">
    <source>
        <dbReference type="EMBL" id="KNZ70363.1"/>
    </source>
</evidence>
<dbReference type="RefSeq" id="WP_052217073.1">
    <property type="nucleotide sequence ID" value="NZ_LGTE01000004.1"/>
</dbReference>
<dbReference type="AlphaFoldDB" id="A0A0L6W4Q3"/>
<protein>
    <submittedName>
        <fullName evidence="2">Flagellar basal body P-ring biosynthesis protein FlgA</fullName>
    </submittedName>
</protein>
<gene>
    <name evidence="2" type="ORF">Tfer_0924</name>
</gene>
<accession>A0A0L6W4Q3</accession>
<dbReference type="EMBL" id="LGTE01000004">
    <property type="protein sequence ID" value="KNZ70363.1"/>
    <property type="molecule type" value="Genomic_DNA"/>
</dbReference>
<sequence precursor="true">MFKSKVIKLAFIVFILLLGAGVMASQAMYGKKNVVVAKTRIAAGAEIQPGDVEVKSVSNTVAVPGAATSPEQVVGKQAMSERLPGDMIYTDYVQDKKDLPLGPETGLITVPVTETETKYLHPGSVVSVVTWKPSGEGAVYDNLAVVSISKTEGDVNMGGKTEYMAVLAGNKNALAGIAPFVKNQTYRVIIQGRQG</sequence>
<dbReference type="CDD" id="cd11614">
    <property type="entry name" value="SAF_CpaB_FlgA_like"/>
    <property type="match status" value="1"/>
</dbReference>
<comment type="caution">
    <text evidence="2">The sequence shown here is derived from an EMBL/GenBank/DDBJ whole genome shotgun (WGS) entry which is preliminary data.</text>
</comment>
<keyword evidence="3" id="KW-1185">Reference proteome</keyword>
<dbReference type="Proteomes" id="UP000037175">
    <property type="component" value="Unassembled WGS sequence"/>
</dbReference>
<keyword evidence="2" id="KW-0282">Flagellum</keyword>
<dbReference type="Gene3D" id="3.90.1210.10">
    <property type="entry name" value="Antifreeze-like/N-acetylneuraminic acid synthase C-terminal domain"/>
    <property type="match status" value="1"/>
</dbReference>
<dbReference type="SMART" id="SM00858">
    <property type="entry name" value="SAF"/>
    <property type="match status" value="1"/>
</dbReference>
<reference evidence="3" key="1">
    <citation type="submission" date="2015-07" db="EMBL/GenBank/DDBJ databases">
        <title>Complete Genome of Thermincola ferriacetica strain Z-0001T.</title>
        <authorList>
            <person name="Lusk B."/>
            <person name="Badalamenti J.P."/>
            <person name="Parameswaran P."/>
            <person name="Bond D.R."/>
            <person name="Torres C.I."/>
        </authorList>
    </citation>
    <scope>NUCLEOTIDE SEQUENCE [LARGE SCALE GENOMIC DNA]</scope>
    <source>
        <strain evidence="3">Z-0001</strain>
    </source>
</reference>
<organism evidence="2 3">
    <name type="scientific">Thermincola ferriacetica</name>
    <dbReference type="NCBI Taxonomy" id="281456"/>
    <lineage>
        <taxon>Bacteria</taxon>
        <taxon>Bacillati</taxon>
        <taxon>Bacillota</taxon>
        <taxon>Clostridia</taxon>
        <taxon>Eubacteriales</taxon>
        <taxon>Thermincolaceae</taxon>
        <taxon>Thermincola</taxon>
    </lineage>
</organism>
<evidence type="ECO:0000313" key="3">
    <source>
        <dbReference type="Proteomes" id="UP000037175"/>
    </source>
</evidence>
<keyword evidence="2" id="KW-0969">Cilium</keyword>
<feature type="domain" description="SAF" evidence="1">
    <location>
        <begin position="32"/>
        <end position="94"/>
    </location>
</feature>
<name>A0A0L6W4Q3_9FIRM</name>
<evidence type="ECO:0000259" key="1">
    <source>
        <dbReference type="SMART" id="SM00858"/>
    </source>
</evidence>
<dbReference type="Pfam" id="PF08666">
    <property type="entry name" value="SAF"/>
    <property type="match status" value="1"/>
</dbReference>